<dbReference type="EMBL" id="LDAU01000040">
    <property type="protein sequence ID" value="KRX09999.1"/>
    <property type="molecule type" value="Genomic_DNA"/>
</dbReference>
<keyword evidence="1" id="KW-0812">Transmembrane</keyword>
<gene>
    <name evidence="2" type="ORF">PPERSA_08402</name>
</gene>
<evidence type="ECO:0000256" key="1">
    <source>
        <dbReference type="SAM" id="Phobius"/>
    </source>
</evidence>
<keyword evidence="3" id="KW-1185">Reference proteome</keyword>
<accession>A0A0V0R668</accession>
<dbReference type="InParanoid" id="A0A0V0R668"/>
<dbReference type="AlphaFoldDB" id="A0A0V0R668"/>
<keyword evidence="1" id="KW-0472">Membrane</keyword>
<reference evidence="2 3" key="1">
    <citation type="journal article" date="2015" name="Sci. Rep.">
        <title>Genome of the facultative scuticociliatosis pathogen Pseudocohnilembus persalinus provides insight into its virulence through horizontal gene transfer.</title>
        <authorList>
            <person name="Xiong J."/>
            <person name="Wang G."/>
            <person name="Cheng J."/>
            <person name="Tian M."/>
            <person name="Pan X."/>
            <person name="Warren A."/>
            <person name="Jiang C."/>
            <person name="Yuan D."/>
            <person name="Miao W."/>
        </authorList>
    </citation>
    <scope>NUCLEOTIDE SEQUENCE [LARGE SCALE GENOMIC DNA]</scope>
    <source>
        <strain evidence="2">36N120E</strain>
    </source>
</reference>
<protein>
    <submittedName>
        <fullName evidence="2">Uncharacterized protein</fullName>
    </submittedName>
</protein>
<evidence type="ECO:0000313" key="2">
    <source>
        <dbReference type="EMBL" id="KRX09999.1"/>
    </source>
</evidence>
<sequence length="121" mass="14606">MQRYNGKNLRKLINLIYFLINNKKILNKYYFLFTIIIETLLIYQFEIIKPGIQLFPKNSIIYFQNISHAKNKNKKKTYLIKTKTTKRKIFNHFQKLGLKELRDSQNPQLLIISQIQVTNKQ</sequence>
<evidence type="ECO:0000313" key="3">
    <source>
        <dbReference type="Proteomes" id="UP000054937"/>
    </source>
</evidence>
<organism evidence="2 3">
    <name type="scientific">Pseudocohnilembus persalinus</name>
    <name type="common">Ciliate</name>
    <dbReference type="NCBI Taxonomy" id="266149"/>
    <lineage>
        <taxon>Eukaryota</taxon>
        <taxon>Sar</taxon>
        <taxon>Alveolata</taxon>
        <taxon>Ciliophora</taxon>
        <taxon>Intramacronucleata</taxon>
        <taxon>Oligohymenophorea</taxon>
        <taxon>Scuticociliatia</taxon>
        <taxon>Philasterida</taxon>
        <taxon>Pseudocohnilembidae</taxon>
        <taxon>Pseudocohnilembus</taxon>
    </lineage>
</organism>
<keyword evidence="1" id="KW-1133">Transmembrane helix</keyword>
<comment type="caution">
    <text evidence="2">The sequence shown here is derived from an EMBL/GenBank/DDBJ whole genome shotgun (WGS) entry which is preliminary data.</text>
</comment>
<dbReference type="Proteomes" id="UP000054937">
    <property type="component" value="Unassembled WGS sequence"/>
</dbReference>
<feature type="transmembrane region" description="Helical" evidence="1">
    <location>
        <begin position="29"/>
        <end position="45"/>
    </location>
</feature>
<name>A0A0V0R668_PSEPJ</name>
<proteinExistence type="predicted"/>